<dbReference type="PROSITE" id="PS51318">
    <property type="entry name" value="TAT"/>
    <property type="match status" value="1"/>
</dbReference>
<dbReference type="SUPFAM" id="SSF51735">
    <property type="entry name" value="NAD(P)-binding Rossmann-fold domains"/>
    <property type="match status" value="1"/>
</dbReference>
<dbReference type="Pfam" id="PF00106">
    <property type="entry name" value="adh_short"/>
    <property type="match status" value="1"/>
</dbReference>
<name>A0A1G5Q9J1_9RHOB</name>
<dbReference type="InterPro" id="IPR002347">
    <property type="entry name" value="SDR_fam"/>
</dbReference>
<dbReference type="RefSeq" id="WP_090217441.1">
    <property type="nucleotide sequence ID" value="NZ_FMWG01000003.1"/>
</dbReference>
<evidence type="ECO:0000313" key="4">
    <source>
        <dbReference type="Proteomes" id="UP000198767"/>
    </source>
</evidence>
<evidence type="ECO:0000256" key="1">
    <source>
        <dbReference type="RuleBase" id="RU000363"/>
    </source>
</evidence>
<sequence length="328" mass="34994">MENQINRRTMLGAGAALAATASIASSSLAQAEPNSLSGQSVLITGCSSGFGYLTALHCARLGAKVVASMRNLPRPEADTLHMAAKDLDLHIVEIDVTDDISVTTGTEAAISLIGGAPDILINNAGLAIVGPLEAQDLDATRLIFETNVFGYQRMIRAILPGMRHRGSGHIVNMSSQSGRLIWPGLGHYCPTKFAVEAMSDTLAYEVADKGIDVTLIQPGGYPTAFWNNRETLTGALKKRSDPKHLNGYGAMSDNMGSGRVPQLTGDPMDVPEAIARSLVSPQGQRPHRVMVSASRHPQETINQTHRETHLNFLGRGPFGDAARKVHNS</sequence>
<dbReference type="InterPro" id="IPR006311">
    <property type="entry name" value="TAT_signal"/>
</dbReference>
<keyword evidence="4" id="KW-1185">Reference proteome</keyword>
<dbReference type="PANTHER" id="PTHR43976:SF9">
    <property type="entry name" value="OXIDOREDUCTASE"/>
    <property type="match status" value="1"/>
</dbReference>
<dbReference type="PRINTS" id="PR00080">
    <property type="entry name" value="SDRFAMILY"/>
</dbReference>
<evidence type="ECO:0000313" key="3">
    <source>
        <dbReference type="EMBL" id="SCZ58513.1"/>
    </source>
</evidence>
<dbReference type="Gene3D" id="3.40.50.720">
    <property type="entry name" value="NAD(P)-binding Rossmann-like Domain"/>
    <property type="match status" value="1"/>
</dbReference>
<protein>
    <submittedName>
        <fullName evidence="3">NADP-dependent 3-hydroxy acid dehydrogenase YdfG</fullName>
    </submittedName>
</protein>
<comment type="similarity">
    <text evidence="1">Belongs to the short-chain dehydrogenases/reductases (SDR) family.</text>
</comment>
<dbReference type="InterPro" id="IPR051911">
    <property type="entry name" value="SDR_oxidoreductase"/>
</dbReference>
<dbReference type="InterPro" id="IPR036291">
    <property type="entry name" value="NAD(P)-bd_dom_sf"/>
</dbReference>
<proteinExistence type="inferred from homology"/>
<accession>A0A1G5Q9J1</accession>
<dbReference type="PANTHER" id="PTHR43976">
    <property type="entry name" value="SHORT CHAIN DEHYDROGENASE"/>
    <property type="match status" value="1"/>
</dbReference>
<keyword evidence="2" id="KW-0732">Signal</keyword>
<dbReference type="AlphaFoldDB" id="A0A1G5Q9J1"/>
<dbReference type="Proteomes" id="UP000198767">
    <property type="component" value="Unassembled WGS sequence"/>
</dbReference>
<dbReference type="STRING" id="1156985.SAMN04488118_103314"/>
<feature type="signal peptide" evidence="2">
    <location>
        <begin position="1"/>
        <end position="31"/>
    </location>
</feature>
<gene>
    <name evidence="3" type="ORF">SAMN04488118_103314</name>
</gene>
<organism evidence="3 4">
    <name type="scientific">Epibacterium ulvae</name>
    <dbReference type="NCBI Taxonomy" id="1156985"/>
    <lineage>
        <taxon>Bacteria</taxon>
        <taxon>Pseudomonadati</taxon>
        <taxon>Pseudomonadota</taxon>
        <taxon>Alphaproteobacteria</taxon>
        <taxon>Rhodobacterales</taxon>
        <taxon>Roseobacteraceae</taxon>
        <taxon>Epibacterium</taxon>
    </lineage>
</organism>
<dbReference type="PRINTS" id="PR00081">
    <property type="entry name" value="GDHRDH"/>
</dbReference>
<reference evidence="3 4" key="1">
    <citation type="submission" date="2016-10" db="EMBL/GenBank/DDBJ databases">
        <authorList>
            <person name="de Groot N.N."/>
        </authorList>
    </citation>
    <scope>NUCLEOTIDE SEQUENCE [LARGE SCALE GENOMIC DNA]</scope>
    <source>
        <strain evidence="3 4">U95</strain>
    </source>
</reference>
<dbReference type="OrthoDB" id="9793825at2"/>
<dbReference type="CDD" id="cd05374">
    <property type="entry name" value="17beta-HSD-like_SDR_c"/>
    <property type="match status" value="1"/>
</dbReference>
<dbReference type="EMBL" id="FMWG01000003">
    <property type="protein sequence ID" value="SCZ58513.1"/>
    <property type="molecule type" value="Genomic_DNA"/>
</dbReference>
<evidence type="ECO:0000256" key="2">
    <source>
        <dbReference type="SAM" id="SignalP"/>
    </source>
</evidence>
<feature type="chain" id="PRO_5011631595" evidence="2">
    <location>
        <begin position="32"/>
        <end position="328"/>
    </location>
</feature>